<gene>
    <name evidence="8" type="ORF">UK23_06385</name>
</gene>
<dbReference type="EMBL" id="JYJG01000030">
    <property type="protein sequence ID" value="KJK51594.1"/>
    <property type="molecule type" value="Genomic_DNA"/>
</dbReference>
<dbReference type="InterPro" id="IPR011611">
    <property type="entry name" value="PfkB_dom"/>
</dbReference>
<feature type="domain" description="Carbohydrate kinase PfkB" evidence="7">
    <location>
        <begin position="12"/>
        <end position="285"/>
    </location>
</feature>
<reference evidence="8 9" key="1">
    <citation type="submission" date="2015-02" db="EMBL/GenBank/DDBJ databases">
        <authorList>
            <person name="Ju K.-S."/>
            <person name="Doroghazi J.R."/>
            <person name="Metcalf W."/>
        </authorList>
    </citation>
    <scope>NUCLEOTIDE SEQUENCE [LARGE SCALE GENOMIC DNA]</scope>
    <source>
        <strain evidence="8 9">NRRL B-16140</strain>
    </source>
</reference>
<dbReference type="SUPFAM" id="SSF53613">
    <property type="entry name" value="Ribokinase-like"/>
    <property type="match status" value="1"/>
</dbReference>
<proteinExistence type="inferred from homology"/>
<sequence>MILTLTPNPALDVTYQVDRLRPGHTHRVGTVSERAGGKGFNVSRVLHEMGVPTLAVAPAGGVLGDSIRADLEASGVPHALLPVSAPSRMTVAVVPGDEDPTLFNEAGCALPDEDWDRLLALVAQRLEEAGVLVCSGSMPPAAPADLCARVVELARRWRVPVVVDTSGPALVAAAKAGADVLKPNTAELLEALDVPDPVDGARALCGYGAGAVVLSRGADGMVAVTAEGEWRAVPPFAVRGNATGAGDAAVAALSTGVEEQWEWPLRLRAAVAWSAAAVASPLAGSVDTPTLHRIYDDVLVESL</sequence>
<dbReference type="InterPro" id="IPR002173">
    <property type="entry name" value="Carboh/pur_kinase_PfkB_CS"/>
</dbReference>
<dbReference type="Proteomes" id="UP000033393">
    <property type="component" value="Unassembled WGS sequence"/>
</dbReference>
<accession>A0A0F0H7A4</accession>
<dbReference type="AlphaFoldDB" id="A0A0F0H7A4"/>
<keyword evidence="9" id="KW-1185">Reference proteome</keyword>
<dbReference type="PANTHER" id="PTHR46566">
    <property type="entry name" value="1-PHOSPHOFRUCTOKINASE-RELATED"/>
    <property type="match status" value="1"/>
</dbReference>
<dbReference type="RefSeq" id="WP_045310435.1">
    <property type="nucleotide sequence ID" value="NZ_JYJG01000030.1"/>
</dbReference>
<dbReference type="PATRIC" id="fig|68170.10.peg.6576"/>
<evidence type="ECO:0000256" key="1">
    <source>
        <dbReference type="ARBA" id="ARBA00010688"/>
    </source>
</evidence>
<comment type="caution">
    <text evidence="8">The sequence shown here is derived from an EMBL/GenBank/DDBJ whole genome shotgun (WGS) entry which is preliminary data.</text>
</comment>
<dbReference type="CDD" id="cd01164">
    <property type="entry name" value="FruK_PfkB_like"/>
    <property type="match status" value="1"/>
</dbReference>
<evidence type="ECO:0000259" key="7">
    <source>
        <dbReference type="Pfam" id="PF00294"/>
    </source>
</evidence>
<evidence type="ECO:0000256" key="2">
    <source>
        <dbReference type="ARBA" id="ARBA00022679"/>
    </source>
</evidence>
<dbReference type="Pfam" id="PF00294">
    <property type="entry name" value="PfkB"/>
    <property type="match status" value="1"/>
</dbReference>
<dbReference type="GO" id="GO:0008443">
    <property type="term" value="F:phosphofructokinase activity"/>
    <property type="evidence" value="ECO:0007669"/>
    <property type="project" value="TreeGrafter"/>
</dbReference>
<dbReference type="InterPro" id="IPR029056">
    <property type="entry name" value="Ribokinase-like"/>
</dbReference>
<organism evidence="8 9">
    <name type="scientific">Lentzea aerocolonigenes</name>
    <name type="common">Lechevalieria aerocolonigenes</name>
    <name type="synonym">Saccharothrix aerocolonigenes</name>
    <dbReference type="NCBI Taxonomy" id="68170"/>
    <lineage>
        <taxon>Bacteria</taxon>
        <taxon>Bacillati</taxon>
        <taxon>Actinomycetota</taxon>
        <taxon>Actinomycetes</taxon>
        <taxon>Pseudonocardiales</taxon>
        <taxon>Pseudonocardiaceae</taxon>
        <taxon>Lentzea</taxon>
    </lineage>
</organism>
<dbReference type="OrthoDB" id="9801219at2"/>
<dbReference type="PIRSF" id="PIRSF000535">
    <property type="entry name" value="1PFK/6PFK/LacC"/>
    <property type="match status" value="1"/>
</dbReference>
<dbReference type="PANTHER" id="PTHR46566:SF5">
    <property type="entry name" value="1-PHOSPHOFRUCTOKINASE"/>
    <property type="match status" value="1"/>
</dbReference>
<dbReference type="NCBIfam" id="TIGR03168">
    <property type="entry name" value="1-PFK"/>
    <property type="match status" value="1"/>
</dbReference>
<name>A0A0F0H7A4_LENAE</name>
<dbReference type="Gene3D" id="3.40.1190.20">
    <property type="match status" value="1"/>
</dbReference>
<evidence type="ECO:0000256" key="4">
    <source>
        <dbReference type="ARBA" id="ARBA00022777"/>
    </source>
</evidence>
<keyword evidence="3" id="KW-0547">Nucleotide-binding</keyword>
<evidence type="ECO:0000256" key="5">
    <source>
        <dbReference type="ARBA" id="ARBA00022840"/>
    </source>
</evidence>
<evidence type="ECO:0000313" key="8">
    <source>
        <dbReference type="EMBL" id="KJK51594.1"/>
    </source>
</evidence>
<dbReference type="GO" id="GO:0005524">
    <property type="term" value="F:ATP binding"/>
    <property type="evidence" value="ECO:0007669"/>
    <property type="project" value="UniProtKB-KW"/>
</dbReference>
<dbReference type="InterPro" id="IPR017583">
    <property type="entry name" value="Tagatose/fructose_Pkinase"/>
</dbReference>
<evidence type="ECO:0000256" key="6">
    <source>
        <dbReference type="PIRNR" id="PIRNR000535"/>
    </source>
</evidence>
<evidence type="ECO:0000313" key="9">
    <source>
        <dbReference type="Proteomes" id="UP000033393"/>
    </source>
</evidence>
<keyword evidence="4" id="KW-0418">Kinase</keyword>
<dbReference type="PROSITE" id="PS00583">
    <property type="entry name" value="PFKB_KINASES_1"/>
    <property type="match status" value="1"/>
</dbReference>
<keyword evidence="5" id="KW-0067">ATP-binding</keyword>
<protein>
    <recommendedName>
        <fullName evidence="7">Carbohydrate kinase PfkB domain-containing protein</fullName>
    </recommendedName>
</protein>
<evidence type="ECO:0000256" key="3">
    <source>
        <dbReference type="ARBA" id="ARBA00022741"/>
    </source>
</evidence>
<dbReference type="GO" id="GO:0005829">
    <property type="term" value="C:cytosol"/>
    <property type="evidence" value="ECO:0007669"/>
    <property type="project" value="TreeGrafter"/>
</dbReference>
<comment type="similarity">
    <text evidence="1">Belongs to the carbohydrate kinase PfkB family.</text>
</comment>
<keyword evidence="2 6" id="KW-0808">Transferase</keyword>